<dbReference type="AlphaFoldDB" id="A0AAW2HKC2"/>
<dbReference type="EMBL" id="JARGDH010000004">
    <property type="protein sequence ID" value="KAL0270051.1"/>
    <property type="molecule type" value="Genomic_DNA"/>
</dbReference>
<organism evidence="6">
    <name type="scientific">Menopon gallinae</name>
    <name type="common">poultry shaft louse</name>
    <dbReference type="NCBI Taxonomy" id="328185"/>
    <lineage>
        <taxon>Eukaryota</taxon>
        <taxon>Metazoa</taxon>
        <taxon>Ecdysozoa</taxon>
        <taxon>Arthropoda</taxon>
        <taxon>Hexapoda</taxon>
        <taxon>Insecta</taxon>
        <taxon>Pterygota</taxon>
        <taxon>Neoptera</taxon>
        <taxon>Paraneoptera</taxon>
        <taxon>Psocodea</taxon>
        <taxon>Troctomorpha</taxon>
        <taxon>Phthiraptera</taxon>
        <taxon>Amblycera</taxon>
        <taxon>Menoponidae</taxon>
        <taxon>Menopon</taxon>
    </lineage>
</organism>
<dbReference type="SMART" id="SM00360">
    <property type="entry name" value="RRM"/>
    <property type="match status" value="2"/>
</dbReference>
<dbReference type="Gene3D" id="3.30.70.330">
    <property type="match status" value="2"/>
</dbReference>
<dbReference type="GO" id="GO:0003729">
    <property type="term" value="F:mRNA binding"/>
    <property type="evidence" value="ECO:0007669"/>
    <property type="project" value="TreeGrafter"/>
</dbReference>
<evidence type="ECO:0000256" key="2">
    <source>
        <dbReference type="ARBA" id="ARBA00022884"/>
    </source>
</evidence>
<sequence>MKTEETKHEPEQLRKMFIGGLDYGTTDDSLKQFYEQWGTVVDVVVMKDPKTRRSRGFGFITYSEASMVDDAMNHRPHKIDGRQVEPKRAVPRDLCGKGEANVRKLFIGGIGKAVKKEDLEEYFGKFGTLTDCAIVVTKDTGEPRGFGFVEYDDVDAADKVILIRDHEIKGRRVEIKRAIARDDINKNDGGKGDRGRGRGGFRDGRGGGGGGDGQGNFGGGWNNNQGGNWGPNNNSPWSNQPPQMGNWGGNQAWGNNPCWGGGGMGNMGGGMGNMGCGMGSGMGGMLGGMGGGGGGVNNNPNNNMYGGGNMGG</sequence>
<dbReference type="PANTHER" id="PTHR48032">
    <property type="entry name" value="RNA-BINDING PROTEIN MUSASHI HOMOLOG RBP6"/>
    <property type="match status" value="1"/>
</dbReference>
<feature type="compositionally biased region" description="Low complexity" evidence="4">
    <location>
        <begin position="222"/>
        <end position="234"/>
    </location>
</feature>
<dbReference type="PROSITE" id="PS50102">
    <property type="entry name" value="RRM"/>
    <property type="match status" value="2"/>
</dbReference>
<comment type="caution">
    <text evidence="6">The sequence shown here is derived from an EMBL/GenBank/DDBJ whole genome shotgun (WGS) entry which is preliminary data.</text>
</comment>
<dbReference type="PANTHER" id="PTHR48032:SF6">
    <property type="entry name" value="RNA-BINDING (RRM_RBD_RNP MOTIFS) FAMILY PROTEIN"/>
    <property type="match status" value="1"/>
</dbReference>
<dbReference type="GO" id="GO:0006417">
    <property type="term" value="P:regulation of translation"/>
    <property type="evidence" value="ECO:0007669"/>
    <property type="project" value="TreeGrafter"/>
</dbReference>
<dbReference type="InterPro" id="IPR035979">
    <property type="entry name" value="RBD_domain_sf"/>
</dbReference>
<evidence type="ECO:0000256" key="3">
    <source>
        <dbReference type="PROSITE-ProRule" id="PRU00176"/>
    </source>
</evidence>
<feature type="compositionally biased region" description="Gly residues" evidence="4">
    <location>
        <begin position="206"/>
        <end position="221"/>
    </location>
</feature>
<dbReference type="Pfam" id="PF00076">
    <property type="entry name" value="RRM_1"/>
    <property type="match status" value="2"/>
</dbReference>
<evidence type="ECO:0000256" key="4">
    <source>
        <dbReference type="SAM" id="MobiDB-lite"/>
    </source>
</evidence>
<reference evidence="6" key="1">
    <citation type="journal article" date="2024" name="Gigascience">
        <title>Chromosome-level genome of the poultry shaft louse Menopon gallinae provides insight into the host-switching and adaptive evolution of parasitic lice.</title>
        <authorList>
            <person name="Xu Y."/>
            <person name="Ma L."/>
            <person name="Liu S."/>
            <person name="Liang Y."/>
            <person name="Liu Q."/>
            <person name="He Z."/>
            <person name="Tian L."/>
            <person name="Duan Y."/>
            <person name="Cai W."/>
            <person name="Li H."/>
            <person name="Song F."/>
        </authorList>
    </citation>
    <scope>NUCLEOTIDE SEQUENCE</scope>
    <source>
        <strain evidence="6">Cailab_2023a</strain>
    </source>
</reference>
<feature type="region of interest" description="Disordered" evidence="4">
    <location>
        <begin position="184"/>
        <end position="250"/>
    </location>
</feature>
<feature type="domain" description="RRM" evidence="5">
    <location>
        <begin position="103"/>
        <end position="180"/>
    </location>
</feature>
<feature type="domain" description="RRM" evidence="5">
    <location>
        <begin position="14"/>
        <end position="90"/>
    </location>
</feature>
<dbReference type="InterPro" id="IPR000504">
    <property type="entry name" value="RRM_dom"/>
</dbReference>
<keyword evidence="1" id="KW-0677">Repeat</keyword>
<gene>
    <name evidence="6" type="ORF">PYX00_007587</name>
</gene>
<feature type="compositionally biased region" description="Basic and acidic residues" evidence="4">
    <location>
        <begin position="184"/>
        <end position="205"/>
    </location>
</feature>
<dbReference type="InterPro" id="IPR012677">
    <property type="entry name" value="Nucleotide-bd_a/b_plait_sf"/>
</dbReference>
<evidence type="ECO:0000259" key="5">
    <source>
        <dbReference type="PROSITE" id="PS50102"/>
    </source>
</evidence>
<evidence type="ECO:0000313" key="6">
    <source>
        <dbReference type="EMBL" id="KAL0270051.1"/>
    </source>
</evidence>
<protein>
    <recommendedName>
        <fullName evidence="5">RRM domain-containing protein</fullName>
    </recommendedName>
</protein>
<dbReference type="SUPFAM" id="SSF54928">
    <property type="entry name" value="RNA-binding domain, RBD"/>
    <property type="match status" value="2"/>
</dbReference>
<name>A0AAW2HKC2_9NEOP</name>
<proteinExistence type="predicted"/>
<evidence type="ECO:0000256" key="1">
    <source>
        <dbReference type="ARBA" id="ARBA00022737"/>
    </source>
</evidence>
<keyword evidence="2 3" id="KW-0694">RNA-binding</keyword>
<dbReference type="FunFam" id="3.30.70.330:FF:000048">
    <property type="entry name" value="Heterogeneous nuclear ribonucleoprotein a1 isoform"/>
    <property type="match status" value="1"/>
</dbReference>
<accession>A0AAW2HKC2</accession>
<dbReference type="CDD" id="cd12578">
    <property type="entry name" value="RRM1_hnRNPA_like"/>
    <property type="match status" value="1"/>
</dbReference>